<dbReference type="PRINTS" id="PR00398">
    <property type="entry name" value="STRDHORMONER"/>
</dbReference>
<dbReference type="Gene3D" id="3.30.50.10">
    <property type="entry name" value="Erythroid Transcription Factor GATA-1, subunit A"/>
    <property type="match status" value="1"/>
</dbReference>
<feature type="domain" description="NR LBD" evidence="12">
    <location>
        <begin position="132"/>
        <end position="387"/>
    </location>
</feature>
<dbReference type="PANTHER" id="PTHR46587:SF5">
    <property type="entry name" value="NUCLEAR HORMONE RECEPTOR FAMILY"/>
    <property type="match status" value="1"/>
</dbReference>
<evidence type="ECO:0000313" key="14">
    <source>
        <dbReference type="Proteomes" id="UP000008068"/>
    </source>
</evidence>
<dbReference type="STRING" id="135651.G0MTZ8"/>
<dbReference type="InterPro" id="IPR001628">
    <property type="entry name" value="Znf_hrmn_rcpt"/>
</dbReference>
<dbReference type="PROSITE" id="PS51030">
    <property type="entry name" value="NUCLEAR_REC_DBD_2"/>
    <property type="match status" value="1"/>
</dbReference>
<dbReference type="GO" id="GO:0008270">
    <property type="term" value="F:zinc ion binding"/>
    <property type="evidence" value="ECO:0007669"/>
    <property type="project" value="UniProtKB-KW"/>
</dbReference>
<keyword evidence="14" id="KW-1185">Reference proteome</keyword>
<dbReference type="Proteomes" id="UP000008068">
    <property type="component" value="Unassembled WGS sequence"/>
</dbReference>
<evidence type="ECO:0000256" key="6">
    <source>
        <dbReference type="ARBA" id="ARBA00023015"/>
    </source>
</evidence>
<evidence type="ECO:0000313" key="13">
    <source>
        <dbReference type="EMBL" id="EGT44152.1"/>
    </source>
</evidence>
<keyword evidence="8" id="KW-0804">Transcription</keyword>
<dbReference type="PRINTS" id="PR00047">
    <property type="entry name" value="STROIDFINGER"/>
</dbReference>
<dbReference type="OrthoDB" id="5772425at2759"/>
<evidence type="ECO:0000259" key="12">
    <source>
        <dbReference type="PROSITE" id="PS51843"/>
    </source>
</evidence>
<evidence type="ECO:0000256" key="5">
    <source>
        <dbReference type="ARBA" id="ARBA00022833"/>
    </source>
</evidence>
<dbReference type="CDD" id="cd06960">
    <property type="entry name" value="NR_DBD_HNF4A"/>
    <property type="match status" value="1"/>
</dbReference>
<dbReference type="Pfam" id="PF00104">
    <property type="entry name" value="Hormone_recep"/>
    <property type="match status" value="1"/>
</dbReference>
<keyword evidence="4" id="KW-0863">Zinc-finger</keyword>
<evidence type="ECO:0000256" key="1">
    <source>
        <dbReference type="ARBA" id="ARBA00004123"/>
    </source>
</evidence>
<name>G0MTZ8_CAEBE</name>
<gene>
    <name evidence="13" type="ORF">CAEBREN_13717</name>
</gene>
<dbReference type="InParanoid" id="G0MTZ8"/>
<organism evidence="14">
    <name type="scientific">Caenorhabditis brenneri</name>
    <name type="common">Nematode worm</name>
    <dbReference type="NCBI Taxonomy" id="135651"/>
    <lineage>
        <taxon>Eukaryota</taxon>
        <taxon>Metazoa</taxon>
        <taxon>Ecdysozoa</taxon>
        <taxon>Nematoda</taxon>
        <taxon>Chromadorea</taxon>
        <taxon>Rhabditida</taxon>
        <taxon>Rhabditina</taxon>
        <taxon>Rhabditomorpha</taxon>
        <taxon>Rhabditoidea</taxon>
        <taxon>Rhabditidae</taxon>
        <taxon>Peloderinae</taxon>
        <taxon>Caenorhabditis</taxon>
    </lineage>
</organism>
<keyword evidence="7" id="KW-0238">DNA-binding</keyword>
<dbReference type="SUPFAM" id="SSF57716">
    <property type="entry name" value="Glucocorticoid receptor-like (DNA-binding domain)"/>
    <property type="match status" value="1"/>
</dbReference>
<dbReference type="InterPro" id="IPR049636">
    <property type="entry name" value="HNF4-like_DBD"/>
</dbReference>
<dbReference type="GO" id="GO:0003700">
    <property type="term" value="F:DNA-binding transcription factor activity"/>
    <property type="evidence" value="ECO:0007669"/>
    <property type="project" value="InterPro"/>
</dbReference>
<evidence type="ECO:0000256" key="7">
    <source>
        <dbReference type="ARBA" id="ARBA00023125"/>
    </source>
</evidence>
<proteinExistence type="inferred from homology"/>
<dbReference type="InterPro" id="IPR000536">
    <property type="entry name" value="Nucl_hrmn_rcpt_lig-bd"/>
</dbReference>
<evidence type="ECO:0000256" key="9">
    <source>
        <dbReference type="ARBA" id="ARBA00023170"/>
    </source>
</evidence>
<dbReference type="SUPFAM" id="SSF48508">
    <property type="entry name" value="Nuclear receptor ligand-binding domain"/>
    <property type="match status" value="1"/>
</dbReference>
<evidence type="ECO:0000256" key="3">
    <source>
        <dbReference type="ARBA" id="ARBA00022723"/>
    </source>
</evidence>
<evidence type="ECO:0000256" key="4">
    <source>
        <dbReference type="ARBA" id="ARBA00022771"/>
    </source>
</evidence>
<comment type="subcellular location">
    <subcellularLocation>
        <location evidence="1">Nucleus</location>
    </subcellularLocation>
</comment>
<comment type="similarity">
    <text evidence="2">Belongs to the nuclear hormone receptor family.</text>
</comment>
<evidence type="ECO:0000256" key="10">
    <source>
        <dbReference type="ARBA" id="ARBA00023242"/>
    </source>
</evidence>
<dbReference type="OMA" id="YGAPGCL"/>
<dbReference type="GO" id="GO:0005634">
    <property type="term" value="C:nucleus"/>
    <property type="evidence" value="ECO:0007669"/>
    <property type="project" value="UniProtKB-SubCell"/>
</dbReference>
<protein>
    <submittedName>
        <fullName evidence="13">Uncharacterized protein</fullName>
    </submittedName>
</protein>
<dbReference type="HOGENOM" id="CLU_007368_0_0_1"/>
<dbReference type="PROSITE" id="PS51843">
    <property type="entry name" value="NR_LBD"/>
    <property type="match status" value="1"/>
</dbReference>
<dbReference type="Gene3D" id="1.10.565.10">
    <property type="entry name" value="Retinoid X Receptor"/>
    <property type="match status" value="1"/>
</dbReference>
<dbReference type="InterPro" id="IPR035500">
    <property type="entry name" value="NHR-like_dom_sf"/>
</dbReference>
<dbReference type="GO" id="GO:0000978">
    <property type="term" value="F:RNA polymerase II cis-regulatory region sequence-specific DNA binding"/>
    <property type="evidence" value="ECO:0007669"/>
    <property type="project" value="InterPro"/>
</dbReference>
<accession>G0MTZ8</accession>
<evidence type="ECO:0000259" key="11">
    <source>
        <dbReference type="PROSITE" id="PS51030"/>
    </source>
</evidence>
<evidence type="ECO:0000256" key="2">
    <source>
        <dbReference type="ARBA" id="ARBA00005993"/>
    </source>
</evidence>
<keyword evidence="3" id="KW-0479">Metal-binding</keyword>
<dbReference type="SMART" id="SM00399">
    <property type="entry name" value="ZnF_C4"/>
    <property type="match status" value="1"/>
</dbReference>
<dbReference type="InterPro" id="IPR001723">
    <property type="entry name" value="Nuclear_hrmn_rcpt"/>
</dbReference>
<feature type="domain" description="Nuclear receptor" evidence="11">
    <location>
        <begin position="23"/>
        <end position="99"/>
    </location>
</feature>
<dbReference type="eggNOG" id="KOG3575">
    <property type="taxonomic scope" value="Eukaryota"/>
</dbReference>
<dbReference type="InterPro" id="IPR013088">
    <property type="entry name" value="Znf_NHR/GATA"/>
</dbReference>
<evidence type="ECO:0000256" key="8">
    <source>
        <dbReference type="ARBA" id="ARBA00023163"/>
    </source>
</evidence>
<keyword evidence="5" id="KW-0862">Zinc</keyword>
<keyword evidence="9" id="KW-0675">Receptor</keyword>
<reference evidence="14" key="1">
    <citation type="submission" date="2011-07" db="EMBL/GenBank/DDBJ databases">
        <authorList>
            <consortium name="Caenorhabditis brenneri Sequencing and Analysis Consortium"/>
            <person name="Wilson R.K."/>
        </authorList>
    </citation>
    <scope>NUCLEOTIDE SEQUENCE [LARGE SCALE GENOMIC DNA]</scope>
    <source>
        <strain evidence="14">PB2801</strain>
    </source>
</reference>
<sequence length="387" mass="43875">MDSSEDLYSPSSSASTPNSLAATEECAVCGNKVVDSSRYGAPGCLGCIVFFRRAIVRNSVFKCLRRGGCNITNEYRCVCRYCRLQKCLKVGMSPKAVQRRDLVGRRNLSDIKTNLEKLSGIHTTSQVVIDESTSNLLQSLAQLQSEQTYKALQYFVAHGHPNRINSSSRRADSHDVNITLKLCLNQASEWGHQLKPFKRLSIESKQSILAEYVFAFLLVDQSFKTAREAEKGFWLLQNDSFMHPNYFLGLIENKEIDETTKKTAEHHEKFVSELLYCIASPFRNLEIDEIECVALKTILLLTPSCSKRAVYSGQEGYVAAVHTQCMEDLMEHCQKKFPERGEERFGEILLLIGSIRCGIKAIYNHTRISDVFDFNKFDEDVQKFLLS</sequence>
<keyword evidence="10" id="KW-0539">Nucleus</keyword>
<dbReference type="Pfam" id="PF00105">
    <property type="entry name" value="zf-C4"/>
    <property type="match status" value="1"/>
</dbReference>
<keyword evidence="6" id="KW-0805">Transcription regulation</keyword>
<dbReference type="SMART" id="SM00430">
    <property type="entry name" value="HOLI"/>
    <property type="match status" value="1"/>
</dbReference>
<dbReference type="PANTHER" id="PTHR46587">
    <property type="entry name" value="NUCLEAR HORMONE RECEPTOR FAMILY"/>
    <property type="match status" value="1"/>
</dbReference>
<dbReference type="EMBL" id="GL379812">
    <property type="protein sequence ID" value="EGT44152.1"/>
    <property type="molecule type" value="Genomic_DNA"/>
</dbReference>
<dbReference type="AlphaFoldDB" id="G0MTZ8"/>